<sequence>MKPFGWLTNAARMREIIAVLWRNGFDGFLQKIRPPSGLLRRLTPKPRSRHSLWERIRITLEELGPTFVKFGQILSMRPDAFPEPLIVELQKLQASVTPQPFSEMEPVLRTGLNGEELEAVFSDFDRTPVAAASVAQVYHATLRQNGQRVAVKIQRPGVQKKIGADFEILRWFAHQAHQRIEALQAYNLPEIVDELGRGLEEELDFRVEAHNVSYFLERNKDSEHVTAPRAYIAYSSATVLVMDFAEGTKIRDIEPGSPLAKAAASNGASSLFHQILVDGFFHADPHAGNVLVQPGGRICFLDWGLVGQLTRQMRYTLVDLFEAFLSGDSAQVVRVAMDLERSSSIYPNTRRMEREILYALRETFDPATGKGEIGRAMLRLLHIFGENGIEIAQDYALVAKAVYTIEETGTRLDPEFSLSASFMPAVKKLIAQRRNPKALLQNFRRTFASGFSRIQELPAEMHRVLRLLESGRTTINFQHRGLEDMDDVLNSASNKLTIGLIIAAMIIGSSIIIATKIPPLVGENMSLLGLVGYLLSAMLGLWIVYNILRHGPHK</sequence>
<evidence type="ECO:0000256" key="2">
    <source>
        <dbReference type="SAM" id="Phobius"/>
    </source>
</evidence>
<dbReference type="KEGG" id="elut:CKA38_04755"/>
<dbReference type="InterPro" id="IPR004147">
    <property type="entry name" value="ABC1_dom"/>
</dbReference>
<accession>A0A2U8E1J5</accession>
<dbReference type="Pfam" id="PF03109">
    <property type="entry name" value="ABC1"/>
    <property type="match status" value="1"/>
</dbReference>
<organism evidence="4 5">
    <name type="scientific">Ereboglobus luteus</name>
    <dbReference type="NCBI Taxonomy" id="1796921"/>
    <lineage>
        <taxon>Bacteria</taxon>
        <taxon>Pseudomonadati</taxon>
        <taxon>Verrucomicrobiota</taxon>
        <taxon>Opitutia</taxon>
        <taxon>Opitutales</taxon>
        <taxon>Opitutaceae</taxon>
        <taxon>Ereboglobus</taxon>
    </lineage>
</organism>
<feature type="transmembrane region" description="Helical" evidence="2">
    <location>
        <begin position="527"/>
        <end position="548"/>
    </location>
</feature>
<dbReference type="PANTHER" id="PTHR10566">
    <property type="entry name" value="CHAPERONE-ACTIVITY OF BC1 COMPLEX CABC1 -RELATED"/>
    <property type="match status" value="1"/>
</dbReference>
<keyword evidence="2" id="KW-0812">Transmembrane</keyword>
<gene>
    <name evidence="4" type="ORF">CKA38_04755</name>
</gene>
<dbReference type="SUPFAM" id="SSF56112">
    <property type="entry name" value="Protein kinase-like (PK-like)"/>
    <property type="match status" value="1"/>
</dbReference>
<name>A0A2U8E1J5_9BACT</name>
<keyword evidence="2" id="KW-0472">Membrane</keyword>
<dbReference type="AlphaFoldDB" id="A0A2U8E1J5"/>
<keyword evidence="5" id="KW-1185">Reference proteome</keyword>
<comment type="similarity">
    <text evidence="1">Belongs to the protein kinase superfamily. ADCK protein kinase family.</text>
</comment>
<dbReference type="InterPro" id="IPR050154">
    <property type="entry name" value="UbiB_kinase"/>
</dbReference>
<evidence type="ECO:0000256" key="1">
    <source>
        <dbReference type="ARBA" id="ARBA00009670"/>
    </source>
</evidence>
<dbReference type="RefSeq" id="WP_108824464.1">
    <property type="nucleotide sequence ID" value="NZ_CP023004.1"/>
</dbReference>
<feature type="transmembrane region" description="Helical" evidence="2">
    <location>
        <begin position="496"/>
        <end position="515"/>
    </location>
</feature>
<keyword evidence="2" id="KW-1133">Transmembrane helix</keyword>
<protein>
    <recommendedName>
        <fullName evidence="3">ABC1 atypical kinase-like domain-containing protein</fullName>
    </recommendedName>
</protein>
<feature type="domain" description="ABC1 atypical kinase-like" evidence="3">
    <location>
        <begin position="91"/>
        <end position="335"/>
    </location>
</feature>
<dbReference type="InterPro" id="IPR011009">
    <property type="entry name" value="Kinase-like_dom_sf"/>
</dbReference>
<dbReference type="Proteomes" id="UP000244896">
    <property type="component" value="Chromosome"/>
</dbReference>
<proteinExistence type="inferred from homology"/>
<dbReference type="OrthoDB" id="9795390at2"/>
<dbReference type="EMBL" id="CP023004">
    <property type="protein sequence ID" value="AWI08656.1"/>
    <property type="molecule type" value="Genomic_DNA"/>
</dbReference>
<reference evidence="4 5" key="1">
    <citation type="journal article" date="2018" name="Syst. Appl. Microbiol.">
        <title>Ereboglobus luteus gen. nov. sp. nov. from cockroach guts, and new insights into the oxygen relationship of the genera Opitutus and Didymococcus (Verrucomicrobia: Opitutaceae).</title>
        <authorList>
            <person name="Tegtmeier D."/>
            <person name="Belitz A."/>
            <person name="Radek R."/>
            <person name="Heimerl T."/>
            <person name="Brune A."/>
        </authorList>
    </citation>
    <scope>NUCLEOTIDE SEQUENCE [LARGE SCALE GENOMIC DNA]</scope>
    <source>
        <strain evidence="4 5">Ho45</strain>
    </source>
</reference>
<dbReference type="CDD" id="cd05121">
    <property type="entry name" value="ABC1_ADCK3-like"/>
    <property type="match status" value="1"/>
</dbReference>
<evidence type="ECO:0000313" key="5">
    <source>
        <dbReference type="Proteomes" id="UP000244896"/>
    </source>
</evidence>
<dbReference type="PANTHER" id="PTHR10566:SF113">
    <property type="entry name" value="PROTEIN ACTIVITY OF BC1 COMPLEX KINASE 7, CHLOROPLASTIC"/>
    <property type="match status" value="1"/>
</dbReference>
<evidence type="ECO:0000313" key="4">
    <source>
        <dbReference type="EMBL" id="AWI08656.1"/>
    </source>
</evidence>
<evidence type="ECO:0000259" key="3">
    <source>
        <dbReference type="Pfam" id="PF03109"/>
    </source>
</evidence>